<evidence type="ECO:0008006" key="4">
    <source>
        <dbReference type="Google" id="ProtNLM"/>
    </source>
</evidence>
<accession>A0ABT4HYC9</accession>
<sequence>MDLVLEVLNYTKISMQMVMSTVPSWLLMLGISGILLFVGVKMKNRFG</sequence>
<keyword evidence="1" id="KW-0812">Transmembrane</keyword>
<keyword evidence="1" id="KW-1133">Transmembrane helix</keyword>
<comment type="caution">
    <text evidence="2">The sequence shown here is derived from an EMBL/GenBank/DDBJ whole genome shotgun (WGS) entry which is preliminary data.</text>
</comment>
<name>A0ABT4HYC9_9BACL</name>
<feature type="transmembrane region" description="Helical" evidence="1">
    <location>
        <begin position="22"/>
        <end position="40"/>
    </location>
</feature>
<evidence type="ECO:0000313" key="3">
    <source>
        <dbReference type="Proteomes" id="UP001067708"/>
    </source>
</evidence>
<evidence type="ECO:0000256" key="1">
    <source>
        <dbReference type="SAM" id="Phobius"/>
    </source>
</evidence>
<protein>
    <recommendedName>
        <fullName evidence="4">LPXTG cell wall anchor domain-containing protein</fullName>
    </recommendedName>
</protein>
<organism evidence="2 3">
    <name type="scientific">Brevibacillus halotolerans</name>
    <dbReference type="NCBI Taxonomy" id="1507437"/>
    <lineage>
        <taxon>Bacteria</taxon>
        <taxon>Bacillati</taxon>
        <taxon>Bacillota</taxon>
        <taxon>Bacilli</taxon>
        <taxon>Bacillales</taxon>
        <taxon>Paenibacillaceae</taxon>
        <taxon>Brevibacillus</taxon>
    </lineage>
</organism>
<keyword evidence="1" id="KW-0472">Membrane</keyword>
<evidence type="ECO:0000313" key="2">
    <source>
        <dbReference type="EMBL" id="MCZ0831807.1"/>
    </source>
</evidence>
<dbReference type="Proteomes" id="UP001067708">
    <property type="component" value="Unassembled WGS sequence"/>
</dbReference>
<reference evidence="2" key="1">
    <citation type="submission" date="2022-09" db="EMBL/GenBank/DDBJ databases">
        <title>Genome analysis and characterization of larvicidal activity of Brevibacillus strains.</title>
        <authorList>
            <person name="Patrusheva E.V."/>
            <person name="Izotova A.O."/>
            <person name="Toshchakov S.V."/>
            <person name="Sineoky S.P."/>
        </authorList>
    </citation>
    <scope>NUCLEOTIDE SEQUENCE</scope>
    <source>
        <strain evidence="2">VKPM_B-13244</strain>
    </source>
</reference>
<proteinExistence type="predicted"/>
<gene>
    <name evidence="2" type="ORF">O0535_13765</name>
</gene>
<dbReference type="EMBL" id="JAPTNG010000009">
    <property type="protein sequence ID" value="MCZ0831807.1"/>
    <property type="molecule type" value="Genomic_DNA"/>
</dbReference>
<dbReference type="RefSeq" id="WP_258417650.1">
    <property type="nucleotide sequence ID" value="NZ_JAPTNG010000009.1"/>
</dbReference>
<keyword evidence="3" id="KW-1185">Reference proteome</keyword>